<evidence type="ECO:0000313" key="2">
    <source>
        <dbReference type="EMBL" id="PVX56920.1"/>
    </source>
</evidence>
<evidence type="ECO:0000313" key="3">
    <source>
        <dbReference type="Proteomes" id="UP000245870"/>
    </source>
</evidence>
<protein>
    <submittedName>
        <fullName evidence="2">Uncharacterized protein</fullName>
    </submittedName>
</protein>
<name>A0A2U0UH00_9BACT</name>
<accession>A0A2U0UH00</accession>
<dbReference type="Proteomes" id="UP000245870">
    <property type="component" value="Unassembled WGS sequence"/>
</dbReference>
<feature type="transmembrane region" description="Helical" evidence="1">
    <location>
        <begin position="14"/>
        <end position="32"/>
    </location>
</feature>
<proteinExistence type="predicted"/>
<sequence>MLLAKISSRITRELIYNVLLTACRFVLIYLLYLKLSDKNATHITRLS</sequence>
<dbReference type="AlphaFoldDB" id="A0A2U0UH00"/>
<keyword evidence="1" id="KW-1133">Transmembrane helix</keyword>
<keyword evidence="1" id="KW-0812">Transmembrane</keyword>
<gene>
    <name evidence="2" type="ORF">C7379_10541</name>
</gene>
<evidence type="ECO:0000256" key="1">
    <source>
        <dbReference type="SAM" id="Phobius"/>
    </source>
</evidence>
<keyword evidence="1" id="KW-0472">Membrane</keyword>
<comment type="caution">
    <text evidence="2">The sequence shown here is derived from an EMBL/GenBank/DDBJ whole genome shotgun (WGS) entry which is preliminary data.</text>
</comment>
<keyword evidence="3" id="KW-1185">Reference proteome</keyword>
<organism evidence="2 3">
    <name type="scientific">Hallella colorans</name>
    <dbReference type="NCBI Taxonomy" id="1703337"/>
    <lineage>
        <taxon>Bacteria</taxon>
        <taxon>Pseudomonadati</taxon>
        <taxon>Bacteroidota</taxon>
        <taxon>Bacteroidia</taxon>
        <taxon>Bacteroidales</taxon>
        <taxon>Prevotellaceae</taxon>
        <taxon>Hallella</taxon>
    </lineage>
</organism>
<dbReference type="EMBL" id="QENY01000005">
    <property type="protein sequence ID" value="PVX56920.1"/>
    <property type="molecule type" value="Genomic_DNA"/>
</dbReference>
<reference evidence="2 3" key="1">
    <citation type="submission" date="2018-05" db="EMBL/GenBank/DDBJ databases">
        <title>Genomic Encyclopedia of Type Strains, Phase IV (KMG-IV): sequencing the most valuable type-strain genomes for metagenomic binning, comparative biology and taxonomic classification.</title>
        <authorList>
            <person name="Goeker M."/>
        </authorList>
    </citation>
    <scope>NUCLEOTIDE SEQUENCE [LARGE SCALE GENOMIC DNA]</scope>
    <source>
        <strain evidence="2 3">DSM 100333</strain>
    </source>
</reference>